<organism evidence="4 5">
    <name type="scientific">Colletotrichum cuscutae</name>
    <dbReference type="NCBI Taxonomy" id="1209917"/>
    <lineage>
        <taxon>Eukaryota</taxon>
        <taxon>Fungi</taxon>
        <taxon>Dikarya</taxon>
        <taxon>Ascomycota</taxon>
        <taxon>Pezizomycotina</taxon>
        <taxon>Sordariomycetes</taxon>
        <taxon>Hypocreomycetidae</taxon>
        <taxon>Glomerellales</taxon>
        <taxon>Glomerellaceae</taxon>
        <taxon>Colletotrichum</taxon>
        <taxon>Colletotrichum acutatum species complex</taxon>
    </lineage>
</organism>
<proteinExistence type="predicted"/>
<accession>A0AAI9V4Q5</accession>
<protein>
    <recommendedName>
        <fullName evidence="1">ceramidase</fullName>
        <ecNumber evidence="1">3.5.1.23</ecNumber>
    </recommendedName>
</protein>
<sequence length="812" mass="90991">MAAPSKVMLESGSDMDHSVIKPSKPFDPLQGTLHENHAAFQTMLTLKPDDIPIYKVDMGKPAEERYIELAKDLAPKIREVSPLFDEVIEATVPRGMSGFAKFTSRFTLRKVFDPEQTKEIKSIAEVAGIPVHQLMALNTFLDLMLGCTSGAALVKNESKRKIGGGNPDHLMHFRTLEWGMDILRDILVIIEYVNTNDGSNEVIARSVTYAGFVGMLTGVRLLRHQIKVLFGLRESVPSMLRRIILNEDISFKNTKAYDTKDPDPREDSRNLTPITSIGKKLASSDASPCYLTLCDGREVVNILKDLYDGKIKTSSVFQIQCNHDPDHRRCCGRMTVRHGADPVQAKLMESEDWIEVSADRQNAFHDKWIEHVRAITNGNDITWAKQNSCCTDLELDAEASKSGEMTGVDEAKLREWIASYPTTNESTHFMCIMDPLTGEIRWISRGPDPLAMFEFGDEAYNVSRLTVLGGYQGKEFSRHYIDTRLLHLHMSTTKSRQCKRVALDGLRGREHLQRSFFSAFQERPSTISPSKRRPEEGSAVQHHNPNFMIEILKLPHSNDHKLPRRDFFPSQLLSKPNQKTAEMPASAPALALNQGPMTNEVLRDIFASDQDMYPAPLTWDRLRSWTTAVPELATCFYLSADAVENDDTQTLVGAVIALPILAPAWRDLLAGEVKEVDVDAGTMFPRDGAEHPEVGLHVFHVERFDVPEARGKVRGFAETSMQAVVAAAERKGWSIIGYSALTATPEGRRCFEKMGFEVTGYEEFWVDDGREGVKLVTITADTAPEKREVREAATVRGQARMLVKHLHPVTDA</sequence>
<feature type="domain" description="Acid ceramidase N-terminal" evidence="3">
    <location>
        <begin position="50"/>
        <end position="110"/>
    </location>
</feature>
<dbReference type="InterPro" id="IPR016181">
    <property type="entry name" value="Acyl_CoA_acyltransferase"/>
</dbReference>
<feature type="region of interest" description="Disordered" evidence="2">
    <location>
        <begin position="523"/>
        <end position="542"/>
    </location>
</feature>
<evidence type="ECO:0000256" key="1">
    <source>
        <dbReference type="ARBA" id="ARBA00011891"/>
    </source>
</evidence>
<dbReference type="AlphaFoldDB" id="A0AAI9V4Q5"/>
<dbReference type="GO" id="GO:0017040">
    <property type="term" value="F:N-acylsphingosine amidohydrolase activity"/>
    <property type="evidence" value="ECO:0007669"/>
    <property type="project" value="UniProtKB-EC"/>
</dbReference>
<dbReference type="Pfam" id="PF15508">
    <property type="entry name" value="NAAA-beta"/>
    <property type="match status" value="1"/>
</dbReference>
<dbReference type="EMBL" id="MPDP01000235">
    <property type="protein sequence ID" value="KAK1470298.1"/>
    <property type="molecule type" value="Genomic_DNA"/>
</dbReference>
<evidence type="ECO:0000256" key="2">
    <source>
        <dbReference type="SAM" id="MobiDB-lite"/>
    </source>
</evidence>
<dbReference type="SUPFAM" id="SSF55729">
    <property type="entry name" value="Acyl-CoA N-acyltransferases (Nat)"/>
    <property type="match status" value="1"/>
</dbReference>
<dbReference type="Gene3D" id="3.40.630.30">
    <property type="match status" value="1"/>
</dbReference>
<comment type="caution">
    <text evidence="4">The sequence shown here is derived from an EMBL/GenBank/DDBJ whole genome shotgun (WGS) entry which is preliminary data.</text>
</comment>
<keyword evidence="5" id="KW-1185">Reference proteome</keyword>
<dbReference type="InterPro" id="IPR029130">
    <property type="entry name" value="Acid_ceramidase_N"/>
</dbReference>
<name>A0AAI9V4Q5_9PEZI</name>
<gene>
    <name evidence="4" type="ORF">CCUS01_06400</name>
</gene>
<dbReference type="Proteomes" id="UP001239213">
    <property type="component" value="Unassembled WGS sequence"/>
</dbReference>
<dbReference type="EC" id="3.5.1.23" evidence="1"/>
<evidence type="ECO:0000313" key="5">
    <source>
        <dbReference type="Proteomes" id="UP001239213"/>
    </source>
</evidence>
<evidence type="ECO:0000259" key="3">
    <source>
        <dbReference type="Pfam" id="PF15508"/>
    </source>
</evidence>
<reference evidence="4" key="1">
    <citation type="submission" date="2016-11" db="EMBL/GenBank/DDBJ databases">
        <title>The genome sequence of Colletotrichum cuscutae.</title>
        <authorList>
            <person name="Baroncelli R."/>
        </authorList>
    </citation>
    <scope>NUCLEOTIDE SEQUENCE</scope>
    <source>
        <strain evidence="4">IMI 304802</strain>
    </source>
</reference>
<evidence type="ECO:0000313" key="4">
    <source>
        <dbReference type="EMBL" id="KAK1470298.1"/>
    </source>
</evidence>
<dbReference type="PANTHER" id="PTHR28583">
    <property type="entry name" value="ACID AMIDASE"/>
    <property type="match status" value="1"/>
</dbReference>
<dbReference type="PANTHER" id="PTHR28583:SF1">
    <property type="entry name" value="ACID CERAMIDASE"/>
    <property type="match status" value="1"/>
</dbReference>